<sequence>MPFRAKPNSQNQGFCTRNCAKLAKSDQTQNAATTETRQMARRRNSLTVLSQPGTPLPTASVQSGHKRERATTPTSSPSLPGPAFKKGKDEMSVLLSTLSQVSLSSLNKSDLIVHLKSCMSHMLEMDHSVYLDRISELESTVEKLKTELVDSKLAFADKVISDFKCGSVPAPAPQTFSYADTVRGAVLVASYAKGEKPAVPLNIASVRK</sequence>
<organism evidence="3 4">
    <name type="scientific">Daphnia pulex</name>
    <name type="common">Water flea</name>
    <dbReference type="NCBI Taxonomy" id="6669"/>
    <lineage>
        <taxon>Eukaryota</taxon>
        <taxon>Metazoa</taxon>
        <taxon>Ecdysozoa</taxon>
        <taxon>Arthropoda</taxon>
        <taxon>Crustacea</taxon>
        <taxon>Branchiopoda</taxon>
        <taxon>Diplostraca</taxon>
        <taxon>Cladocera</taxon>
        <taxon>Anomopoda</taxon>
        <taxon>Daphniidae</taxon>
        <taxon>Daphnia</taxon>
    </lineage>
</organism>
<keyword evidence="1" id="KW-0175">Coiled coil</keyword>
<dbReference type="EMBL" id="GL732750">
    <property type="protein sequence ID" value="EFX65329.1"/>
    <property type="molecule type" value="Genomic_DNA"/>
</dbReference>
<protein>
    <submittedName>
        <fullName evidence="3">Uncharacterized protein</fullName>
    </submittedName>
</protein>
<evidence type="ECO:0000256" key="2">
    <source>
        <dbReference type="SAM" id="MobiDB-lite"/>
    </source>
</evidence>
<evidence type="ECO:0000313" key="3">
    <source>
        <dbReference type="EMBL" id="EFX65329.1"/>
    </source>
</evidence>
<feature type="compositionally biased region" description="Polar residues" evidence="2">
    <location>
        <begin position="25"/>
        <end position="37"/>
    </location>
</feature>
<dbReference type="Proteomes" id="UP000000305">
    <property type="component" value="Unassembled WGS sequence"/>
</dbReference>
<dbReference type="AlphaFoldDB" id="E9HSE3"/>
<dbReference type="HOGENOM" id="CLU_1322092_0_0_1"/>
<feature type="region of interest" description="Disordered" evidence="2">
    <location>
        <begin position="24"/>
        <end position="85"/>
    </location>
</feature>
<gene>
    <name evidence="3" type="ORF">DAPPUDRAFT_333277</name>
</gene>
<reference evidence="3 4" key="1">
    <citation type="journal article" date="2011" name="Science">
        <title>The ecoresponsive genome of Daphnia pulex.</title>
        <authorList>
            <person name="Colbourne J.K."/>
            <person name="Pfrender M.E."/>
            <person name="Gilbert D."/>
            <person name="Thomas W.K."/>
            <person name="Tucker A."/>
            <person name="Oakley T.H."/>
            <person name="Tokishita S."/>
            <person name="Aerts A."/>
            <person name="Arnold G.J."/>
            <person name="Basu M.K."/>
            <person name="Bauer D.J."/>
            <person name="Caceres C.E."/>
            <person name="Carmel L."/>
            <person name="Casola C."/>
            <person name="Choi J.H."/>
            <person name="Detter J.C."/>
            <person name="Dong Q."/>
            <person name="Dusheyko S."/>
            <person name="Eads B.D."/>
            <person name="Frohlich T."/>
            <person name="Geiler-Samerotte K.A."/>
            <person name="Gerlach D."/>
            <person name="Hatcher P."/>
            <person name="Jogdeo S."/>
            <person name="Krijgsveld J."/>
            <person name="Kriventseva E.V."/>
            <person name="Kultz D."/>
            <person name="Laforsch C."/>
            <person name="Lindquist E."/>
            <person name="Lopez J."/>
            <person name="Manak J.R."/>
            <person name="Muller J."/>
            <person name="Pangilinan J."/>
            <person name="Patwardhan R.P."/>
            <person name="Pitluck S."/>
            <person name="Pritham E.J."/>
            <person name="Rechtsteiner A."/>
            <person name="Rho M."/>
            <person name="Rogozin I.B."/>
            <person name="Sakarya O."/>
            <person name="Salamov A."/>
            <person name="Schaack S."/>
            <person name="Shapiro H."/>
            <person name="Shiga Y."/>
            <person name="Skalitzky C."/>
            <person name="Smith Z."/>
            <person name="Souvorov A."/>
            <person name="Sung W."/>
            <person name="Tang Z."/>
            <person name="Tsuchiya D."/>
            <person name="Tu H."/>
            <person name="Vos H."/>
            <person name="Wang M."/>
            <person name="Wolf Y.I."/>
            <person name="Yamagata H."/>
            <person name="Yamada T."/>
            <person name="Ye Y."/>
            <person name="Shaw J.R."/>
            <person name="Andrews J."/>
            <person name="Crease T.J."/>
            <person name="Tang H."/>
            <person name="Lucas S.M."/>
            <person name="Robertson H.M."/>
            <person name="Bork P."/>
            <person name="Koonin E.V."/>
            <person name="Zdobnov E.M."/>
            <person name="Grigoriev I.V."/>
            <person name="Lynch M."/>
            <person name="Boore J.L."/>
        </authorList>
    </citation>
    <scope>NUCLEOTIDE SEQUENCE [LARGE SCALE GENOMIC DNA]</scope>
</reference>
<proteinExistence type="predicted"/>
<name>E9HSE3_DAPPU</name>
<feature type="coiled-coil region" evidence="1">
    <location>
        <begin position="127"/>
        <end position="154"/>
    </location>
</feature>
<feature type="compositionally biased region" description="Polar residues" evidence="2">
    <location>
        <begin position="45"/>
        <end position="63"/>
    </location>
</feature>
<evidence type="ECO:0000313" key="4">
    <source>
        <dbReference type="Proteomes" id="UP000000305"/>
    </source>
</evidence>
<keyword evidence="4" id="KW-1185">Reference proteome</keyword>
<evidence type="ECO:0000256" key="1">
    <source>
        <dbReference type="SAM" id="Coils"/>
    </source>
</evidence>
<dbReference type="KEGG" id="dpx:DAPPUDRAFT_333277"/>
<dbReference type="InParanoid" id="E9HSE3"/>
<accession>E9HSE3</accession>